<dbReference type="EMBL" id="JAJSBI010000001">
    <property type="protein sequence ID" value="MCD9872684.1"/>
    <property type="molecule type" value="Genomic_DNA"/>
</dbReference>
<evidence type="ECO:0000259" key="3">
    <source>
        <dbReference type="PROSITE" id="PS51186"/>
    </source>
</evidence>
<dbReference type="InterPro" id="IPR050832">
    <property type="entry name" value="Bact_Acetyltransf"/>
</dbReference>
<evidence type="ECO:0000256" key="1">
    <source>
        <dbReference type="ARBA" id="ARBA00022679"/>
    </source>
</evidence>
<evidence type="ECO:0000313" key="5">
    <source>
        <dbReference type="Proteomes" id="UP001108029"/>
    </source>
</evidence>
<dbReference type="SUPFAM" id="SSF55729">
    <property type="entry name" value="Acyl-CoA N-acyltransferases (Nat)"/>
    <property type="match status" value="1"/>
</dbReference>
<dbReference type="PROSITE" id="PS51186">
    <property type="entry name" value="GNAT"/>
    <property type="match status" value="1"/>
</dbReference>
<reference evidence="4" key="1">
    <citation type="submission" date="2021-12" db="EMBL/GenBank/DDBJ databases">
        <authorList>
            <person name="Lee J.-H."/>
            <person name="Kim S.-B."/>
        </authorList>
    </citation>
    <scope>NUCLEOTIDE SEQUENCE</scope>
    <source>
        <strain evidence="4">NR30</strain>
    </source>
</reference>
<feature type="domain" description="N-acetyltransferase" evidence="3">
    <location>
        <begin position="12"/>
        <end position="168"/>
    </location>
</feature>
<keyword evidence="1" id="KW-0808">Transferase</keyword>
<keyword evidence="5" id="KW-1185">Reference proteome</keyword>
<comment type="caution">
    <text evidence="4">The sequence shown here is derived from an EMBL/GenBank/DDBJ whole genome shotgun (WGS) entry which is preliminary data.</text>
</comment>
<dbReference type="InterPro" id="IPR000182">
    <property type="entry name" value="GNAT_dom"/>
</dbReference>
<evidence type="ECO:0000313" key="4">
    <source>
        <dbReference type="EMBL" id="MCD9872684.1"/>
    </source>
</evidence>
<dbReference type="PANTHER" id="PTHR43877">
    <property type="entry name" value="AMINOALKYLPHOSPHONATE N-ACETYLTRANSFERASE-RELATED-RELATED"/>
    <property type="match status" value="1"/>
</dbReference>
<dbReference type="InterPro" id="IPR016181">
    <property type="entry name" value="Acyl_CoA_acyltransferase"/>
</dbReference>
<keyword evidence="2" id="KW-0012">Acyltransferase</keyword>
<proteinExistence type="predicted"/>
<organism evidence="4 5">
    <name type="scientific">Streptomyces guryensis</name>
    <dbReference type="NCBI Taxonomy" id="2886947"/>
    <lineage>
        <taxon>Bacteria</taxon>
        <taxon>Bacillati</taxon>
        <taxon>Actinomycetota</taxon>
        <taxon>Actinomycetes</taxon>
        <taxon>Kitasatosporales</taxon>
        <taxon>Streptomycetaceae</taxon>
        <taxon>Streptomyces</taxon>
    </lineage>
</organism>
<name>A0A9Q3Z4D2_9ACTN</name>
<accession>A0A9Q3Z4D2</accession>
<evidence type="ECO:0000256" key="2">
    <source>
        <dbReference type="ARBA" id="ARBA00023315"/>
    </source>
</evidence>
<dbReference type="GO" id="GO:0016747">
    <property type="term" value="F:acyltransferase activity, transferring groups other than amino-acyl groups"/>
    <property type="evidence" value="ECO:0007669"/>
    <property type="project" value="InterPro"/>
</dbReference>
<sequence>MDAIEVVGGSPVTVREMRPEDEPQVAALFASCEDYFAAATGGPALPADVQSLYYALPEGADFDQKRLLVMCRGEGVVGLVDVVDRYPDAESCSVGMFLVDPEVRREGIGTGAARRLVAEVAGRGMRTVAATCPGGWEPGLGFLRSMGFEVGAPQEPVGGAVGNRTRSSGETGLRAATLRLADR</sequence>
<dbReference type="RefSeq" id="WP_232646619.1">
    <property type="nucleotide sequence ID" value="NZ_JAJSBI010000001.1"/>
</dbReference>
<protein>
    <submittedName>
        <fullName evidence="4">GNAT family N-acetyltransferase</fullName>
    </submittedName>
</protein>
<dbReference type="Proteomes" id="UP001108029">
    <property type="component" value="Unassembled WGS sequence"/>
</dbReference>
<gene>
    <name evidence="4" type="ORF">LJ657_03160</name>
</gene>
<dbReference type="AlphaFoldDB" id="A0A9Q3Z4D2"/>
<dbReference type="Gene3D" id="3.40.630.30">
    <property type="match status" value="1"/>
</dbReference>
<dbReference type="Pfam" id="PF00583">
    <property type="entry name" value="Acetyltransf_1"/>
    <property type="match status" value="1"/>
</dbReference>